<keyword evidence="4" id="KW-0378">Hydrolase</keyword>
<dbReference type="InterPro" id="IPR000895">
    <property type="entry name" value="Transthyretin/HIU_hydrolase"/>
</dbReference>
<evidence type="ECO:0000256" key="4">
    <source>
        <dbReference type="ARBA" id="ARBA00022801"/>
    </source>
</evidence>
<evidence type="ECO:0000313" key="7">
    <source>
        <dbReference type="EMBL" id="PWA19935.1"/>
    </source>
</evidence>
<accession>A0A315VLA4</accession>
<evidence type="ECO:0000256" key="5">
    <source>
        <dbReference type="SAM" id="MobiDB-lite"/>
    </source>
</evidence>
<gene>
    <name evidence="7" type="ORF">CCH79_00016613</name>
</gene>
<dbReference type="InterPro" id="IPR014306">
    <property type="entry name" value="Hydroxyisourate_hydrolase"/>
</dbReference>
<organism evidence="7 8">
    <name type="scientific">Gambusia affinis</name>
    <name type="common">Western mosquitofish</name>
    <name type="synonym">Heterandria affinis</name>
    <dbReference type="NCBI Taxonomy" id="33528"/>
    <lineage>
        <taxon>Eukaryota</taxon>
        <taxon>Metazoa</taxon>
        <taxon>Chordata</taxon>
        <taxon>Craniata</taxon>
        <taxon>Vertebrata</taxon>
        <taxon>Euteleostomi</taxon>
        <taxon>Actinopterygii</taxon>
        <taxon>Neopterygii</taxon>
        <taxon>Teleostei</taxon>
        <taxon>Neoteleostei</taxon>
        <taxon>Acanthomorphata</taxon>
        <taxon>Ovalentaria</taxon>
        <taxon>Atherinomorphae</taxon>
        <taxon>Cyprinodontiformes</taxon>
        <taxon>Poeciliidae</taxon>
        <taxon>Poeciliinae</taxon>
        <taxon>Gambusia</taxon>
    </lineage>
</organism>
<feature type="domain" description="Transthyretin/hydroxyisourate hydrolase" evidence="6">
    <location>
        <begin position="148"/>
        <end position="263"/>
    </location>
</feature>
<dbReference type="InterPro" id="IPR036817">
    <property type="entry name" value="Transthyretin/HIU_hydrolase_sf"/>
</dbReference>
<dbReference type="EC" id="3.5.2.17" evidence="2"/>
<dbReference type="Pfam" id="PF00576">
    <property type="entry name" value="Transthyretin"/>
    <property type="match status" value="1"/>
</dbReference>
<evidence type="ECO:0000313" key="8">
    <source>
        <dbReference type="Proteomes" id="UP000250572"/>
    </source>
</evidence>
<evidence type="ECO:0000256" key="1">
    <source>
        <dbReference type="ARBA" id="ARBA00001043"/>
    </source>
</evidence>
<keyword evidence="3" id="KW-0659">Purine metabolism</keyword>
<evidence type="ECO:0000256" key="3">
    <source>
        <dbReference type="ARBA" id="ARBA00022631"/>
    </source>
</evidence>
<dbReference type="PRINTS" id="PR00189">
    <property type="entry name" value="TRNSTHYRETIN"/>
</dbReference>
<dbReference type="PANTHER" id="PTHR10395">
    <property type="entry name" value="URICASE AND TRANSTHYRETIN-RELATED"/>
    <property type="match status" value="1"/>
</dbReference>
<name>A0A315VLA4_GAMAF</name>
<dbReference type="AlphaFoldDB" id="A0A315VLA4"/>
<comment type="caution">
    <text evidence="7">The sequence shown here is derived from an EMBL/GenBank/DDBJ whole genome shotgun (WGS) entry which is preliminary data.</text>
</comment>
<evidence type="ECO:0000256" key="2">
    <source>
        <dbReference type="ARBA" id="ARBA00012609"/>
    </source>
</evidence>
<dbReference type="CDD" id="cd05822">
    <property type="entry name" value="TLP_HIUase"/>
    <property type="match status" value="1"/>
</dbReference>
<dbReference type="SUPFAM" id="SSF49472">
    <property type="entry name" value="Transthyretin (synonym: prealbumin)"/>
    <property type="match status" value="1"/>
</dbReference>
<evidence type="ECO:0000259" key="6">
    <source>
        <dbReference type="SMART" id="SM00095"/>
    </source>
</evidence>
<dbReference type="InterPro" id="IPR023416">
    <property type="entry name" value="Transthyretin/HIU_hydrolase_d"/>
</dbReference>
<reference evidence="7 8" key="1">
    <citation type="journal article" date="2018" name="G3 (Bethesda)">
        <title>A High-Quality Reference Genome for the Invasive Mosquitofish Gambusia affinis Using a Chicago Library.</title>
        <authorList>
            <person name="Hoffberg S.L."/>
            <person name="Troendle N.J."/>
            <person name="Glenn T.C."/>
            <person name="Mahmud O."/>
            <person name="Louha S."/>
            <person name="Chalopin D."/>
            <person name="Bennetzen J.L."/>
            <person name="Mauricio R."/>
        </authorList>
    </citation>
    <scope>NUCLEOTIDE SEQUENCE [LARGE SCALE GENOMIC DNA]</scope>
    <source>
        <strain evidence="7">NE01/NJP1002.9</strain>
        <tissue evidence="7">Muscle</tissue>
    </source>
</reference>
<dbReference type="GO" id="GO:0006144">
    <property type="term" value="P:purine nucleobase metabolic process"/>
    <property type="evidence" value="ECO:0007669"/>
    <property type="project" value="UniProtKB-KW"/>
</dbReference>
<dbReference type="PANTHER" id="PTHR10395:SF13">
    <property type="entry name" value="5-HYDROXYISOURATE HYDROLASE"/>
    <property type="match status" value="1"/>
</dbReference>
<dbReference type="Proteomes" id="UP000250572">
    <property type="component" value="Unassembled WGS sequence"/>
</dbReference>
<dbReference type="EMBL" id="NHOQ01002041">
    <property type="protein sequence ID" value="PWA19935.1"/>
    <property type="molecule type" value="Genomic_DNA"/>
</dbReference>
<dbReference type="Gene3D" id="2.60.40.180">
    <property type="entry name" value="Transthyretin/hydroxyisourate hydrolase domain"/>
    <property type="match status" value="1"/>
</dbReference>
<dbReference type="GO" id="GO:0033971">
    <property type="term" value="F:hydroxyisourate hydrolase activity"/>
    <property type="evidence" value="ECO:0007669"/>
    <property type="project" value="UniProtKB-EC"/>
</dbReference>
<protein>
    <recommendedName>
        <fullName evidence="2">hydroxyisourate hydrolase</fullName>
        <ecNumber evidence="2">3.5.2.17</ecNumber>
    </recommendedName>
</protein>
<proteinExistence type="predicted"/>
<sequence>MEAFNSLSLLLEFEASAAESSSSGVLEFGGQNSKACWIRCMDSSRLSSLLEHVRGHKQGDLGEVAAQQAVVLQLTHLHLGLQRGRPVNRRHQEKSPGLPTRALHTEVTATTGQAEPQRVSQHAGCRHPEEDARGGHVGHHGQKNMAGAQSSPLTTCVVNTSDGVPAAKIALSLHRLDTNLMIWTLISVGTTNEDGCCPGLISQEAFIPGMYKLRFETGLYWERLGKTSFYPYVETVFTIQNPAQKFNLPLLMSPFSYSTHRGN</sequence>
<comment type="catalytic activity">
    <reaction evidence="1">
        <text>5-hydroxyisourate + H2O = 5-hydroxy-2-oxo-4-ureido-2,5-dihydro-1H-imidazole-5-carboxylate + H(+)</text>
        <dbReference type="Rhea" id="RHEA:23736"/>
        <dbReference type="ChEBI" id="CHEBI:15377"/>
        <dbReference type="ChEBI" id="CHEBI:15378"/>
        <dbReference type="ChEBI" id="CHEBI:18072"/>
        <dbReference type="ChEBI" id="CHEBI:58639"/>
        <dbReference type="EC" id="3.5.2.17"/>
    </reaction>
</comment>
<dbReference type="NCBIfam" id="TIGR02962">
    <property type="entry name" value="hdxy_isourate"/>
    <property type="match status" value="1"/>
</dbReference>
<keyword evidence="8" id="KW-1185">Reference proteome</keyword>
<dbReference type="STRING" id="33528.ENSGAFP00000006535"/>
<dbReference type="SMART" id="SM00095">
    <property type="entry name" value="TR_THY"/>
    <property type="match status" value="1"/>
</dbReference>
<feature type="region of interest" description="Disordered" evidence="5">
    <location>
        <begin position="126"/>
        <end position="148"/>
    </location>
</feature>